<dbReference type="HOGENOM" id="CLU_036289_1_0_10"/>
<reference key="1">
    <citation type="submission" date="2010-11" db="EMBL/GenBank/DDBJ databases">
        <title>The complete genome of Leadbetterella byssophila DSM 17132.</title>
        <authorList>
            <consortium name="US DOE Joint Genome Institute (JGI-PGF)"/>
            <person name="Lucas S."/>
            <person name="Copeland A."/>
            <person name="Lapidus A."/>
            <person name="Glavina del Rio T."/>
            <person name="Dalin E."/>
            <person name="Tice H."/>
            <person name="Bruce D."/>
            <person name="Goodwin L."/>
            <person name="Pitluck S."/>
            <person name="Kyrpides N."/>
            <person name="Mavromatis K."/>
            <person name="Ivanova N."/>
            <person name="Teshima H."/>
            <person name="Brettin T."/>
            <person name="Detter J.C."/>
            <person name="Han C."/>
            <person name="Tapia R."/>
            <person name="Land M."/>
            <person name="Hauser L."/>
            <person name="Markowitz V."/>
            <person name="Cheng J.-F."/>
            <person name="Hugenholtz P."/>
            <person name="Woyke T."/>
            <person name="Wu D."/>
            <person name="Tindall B."/>
            <person name="Pomrenke H.G."/>
            <person name="Brambilla E."/>
            <person name="Klenk H.-P."/>
            <person name="Eisen J.A."/>
        </authorList>
    </citation>
    <scope>NUCLEOTIDE SEQUENCE [LARGE SCALE GENOMIC DNA]</scope>
    <source>
        <strain>DSM 17132</strain>
    </source>
</reference>
<keyword evidence="4" id="KW-1185">Reference proteome</keyword>
<dbReference type="InterPro" id="IPR013783">
    <property type="entry name" value="Ig-like_fold"/>
</dbReference>
<dbReference type="SUPFAM" id="SSF51126">
    <property type="entry name" value="Pectin lyase-like"/>
    <property type="match status" value="1"/>
</dbReference>
<dbReference type="eggNOG" id="ENOG502Z7QF">
    <property type="taxonomic scope" value="Bacteria"/>
</dbReference>
<dbReference type="InterPro" id="IPR033427">
    <property type="entry name" value="DUF5123"/>
</dbReference>
<dbReference type="Pfam" id="PF16318">
    <property type="entry name" value="DUF4957"/>
    <property type="match status" value="1"/>
</dbReference>
<feature type="domain" description="Fibronectin type-III" evidence="2">
    <location>
        <begin position="38"/>
        <end position="131"/>
    </location>
</feature>
<dbReference type="InterPro" id="IPR012334">
    <property type="entry name" value="Pectin_lyas_fold"/>
</dbReference>
<dbReference type="InterPro" id="IPR011050">
    <property type="entry name" value="Pectin_lyase_fold/virulence"/>
</dbReference>
<dbReference type="Proteomes" id="UP000007435">
    <property type="component" value="Chromosome"/>
</dbReference>
<evidence type="ECO:0000313" key="3">
    <source>
        <dbReference type="EMBL" id="ADQ17336.1"/>
    </source>
</evidence>
<organism evidence="3 4">
    <name type="scientific">Leadbetterella byssophila (strain DSM 17132 / JCM 16389 / KACC 11308 / NBRC 106382 / 4M15)</name>
    <dbReference type="NCBI Taxonomy" id="649349"/>
    <lineage>
        <taxon>Bacteria</taxon>
        <taxon>Pseudomonadati</taxon>
        <taxon>Bacteroidota</taxon>
        <taxon>Cytophagia</taxon>
        <taxon>Cytophagales</taxon>
        <taxon>Leadbetterellaceae</taxon>
        <taxon>Leadbetterella</taxon>
    </lineage>
</organism>
<dbReference type="SUPFAM" id="SSF49265">
    <property type="entry name" value="Fibronectin type III"/>
    <property type="match status" value="1"/>
</dbReference>
<reference evidence="3 4" key="2">
    <citation type="journal article" date="2011" name="Stand. Genomic Sci.">
        <title>Complete genome sequence of Leadbetterella byssophila type strain (4M15).</title>
        <authorList>
            <person name="Abt B."/>
            <person name="Teshima H."/>
            <person name="Lucas S."/>
            <person name="Lapidus A."/>
            <person name="Del Rio T.G."/>
            <person name="Nolan M."/>
            <person name="Tice H."/>
            <person name="Cheng J.F."/>
            <person name="Pitluck S."/>
            <person name="Liolios K."/>
            <person name="Pagani I."/>
            <person name="Ivanova N."/>
            <person name="Mavromatis K."/>
            <person name="Pati A."/>
            <person name="Tapia R."/>
            <person name="Han C."/>
            <person name="Goodwin L."/>
            <person name="Chen A."/>
            <person name="Palaniappan K."/>
            <person name="Land M."/>
            <person name="Hauser L."/>
            <person name="Chang Y.J."/>
            <person name="Jeffries C.D."/>
            <person name="Rohde M."/>
            <person name="Goker M."/>
            <person name="Tindall B.J."/>
            <person name="Detter J.C."/>
            <person name="Woyke T."/>
            <person name="Bristow J."/>
            <person name="Eisen J.A."/>
            <person name="Markowitz V."/>
            <person name="Hugenholtz P."/>
            <person name="Klenk H.P."/>
            <person name="Kyrpides N.C."/>
        </authorList>
    </citation>
    <scope>NUCLEOTIDE SEQUENCE [LARGE SCALE GENOMIC DNA]</scope>
    <source>
        <strain evidence="4">DSM 17132 / JCM 16389 / KACC 11308 / NBRC 106382 / 4M15</strain>
    </source>
</reference>
<dbReference type="PROSITE" id="PS51257">
    <property type="entry name" value="PROKAR_LIPOPROTEIN"/>
    <property type="match status" value="1"/>
</dbReference>
<dbReference type="PROSITE" id="PS50853">
    <property type="entry name" value="FN3"/>
    <property type="match status" value="1"/>
</dbReference>
<accession>E4RYT9</accession>
<name>E4RYT9_LEAB4</name>
<dbReference type="InterPro" id="IPR036116">
    <property type="entry name" value="FN3_sf"/>
</dbReference>
<evidence type="ECO:0000256" key="1">
    <source>
        <dbReference type="SAM" id="MobiDB-lite"/>
    </source>
</evidence>
<evidence type="ECO:0000259" key="2">
    <source>
        <dbReference type="PROSITE" id="PS50853"/>
    </source>
</evidence>
<evidence type="ECO:0000313" key="4">
    <source>
        <dbReference type="Proteomes" id="UP000007435"/>
    </source>
</evidence>
<dbReference type="Pfam" id="PF00041">
    <property type="entry name" value="fn3"/>
    <property type="match status" value="1"/>
</dbReference>
<feature type="region of interest" description="Disordered" evidence="1">
    <location>
        <begin position="463"/>
        <end position="482"/>
    </location>
</feature>
<dbReference type="SMART" id="SM00060">
    <property type="entry name" value="FN3"/>
    <property type="match status" value="2"/>
</dbReference>
<dbReference type="OrthoDB" id="9767990at2"/>
<dbReference type="RefSeq" id="WP_013408385.1">
    <property type="nucleotide sequence ID" value="NC_014655.1"/>
</dbReference>
<dbReference type="AlphaFoldDB" id="E4RYT9"/>
<dbReference type="Gene3D" id="2.60.40.10">
    <property type="entry name" value="Immunoglobulins"/>
    <property type="match status" value="1"/>
</dbReference>
<sequence>MKRTFNYILSAAILLGSVACEDNLPEEISTLNVSRVFSPTGLEARIVNQTSIRVSWAAVKNAKSYSIQVFEGQNTSGTPVWSKDGIAWEEMPYTIPALNGETLYTVQVRANGDGIADSKWSGVSITTNAEQLFLPVDPEEIKATQVTLKWTAGSEADRILLMPGEKTHTLTPSEKAEGKATITGLAGETTYTARLMRGTATRGTITFTTPIDLGDAIVINPGDDITTIFQNAKEGDVFGLLPGTYTSGDITISKSISIKGARPNDKPVLKGTIFRVSEGAGLDLKDLHLDGTGSLDGNQTIIYAAGNFKPLSIDGCIIRNYTKGTLYVNNATLIESVSISNTIYSEIECNGGDFIDFRNGLTPKFDFFNNTAYNSALARDFFRMDAGGSTNFPDVQSIISIRNNTFNNVSNGNNRRMLYIRLANHEISFEKNMVTNTQGYHTNQASTNIVKFDKNNYFNAPNFKGSTQSGAKNDPSGTTLDPGYTNAAGGNFKVSNEELRFQGIGDPRWLQ</sequence>
<protein>
    <submittedName>
        <fullName evidence="3">Fibronectin type III domain protein</fullName>
    </submittedName>
</protein>
<dbReference type="CDD" id="cd00063">
    <property type="entry name" value="FN3"/>
    <property type="match status" value="1"/>
</dbReference>
<proteinExistence type="predicted"/>
<dbReference type="STRING" id="649349.Lbys_1628"/>
<dbReference type="KEGG" id="lby:Lbys_1628"/>
<dbReference type="EMBL" id="CP002305">
    <property type="protein sequence ID" value="ADQ17336.1"/>
    <property type="molecule type" value="Genomic_DNA"/>
</dbReference>
<dbReference type="Gene3D" id="2.160.20.10">
    <property type="entry name" value="Single-stranded right-handed beta-helix, Pectin lyase-like"/>
    <property type="match status" value="1"/>
</dbReference>
<gene>
    <name evidence="3" type="ordered locus">Lbys_1628</name>
</gene>
<feature type="compositionally biased region" description="Polar residues" evidence="1">
    <location>
        <begin position="463"/>
        <end position="479"/>
    </location>
</feature>
<dbReference type="InterPro" id="IPR032530">
    <property type="entry name" value="DUF4957"/>
</dbReference>
<dbReference type="Pfam" id="PF17161">
    <property type="entry name" value="DUF5123"/>
    <property type="match status" value="1"/>
</dbReference>
<dbReference type="InterPro" id="IPR003961">
    <property type="entry name" value="FN3_dom"/>
</dbReference>